<dbReference type="AlphaFoldDB" id="A0A8R7UIT1"/>
<sequence length="150" mass="16777">MTLDERNASQRARRQSLTLDERQERNARQRARRKSLPPEERQPLLAQRKASYAAKRDTLYKDSVAMQCPKGSLVGHLSSSSYVFSCPSTLEQTSATVQGNLESIPEAVEEDHIVFTNTGNLESIPEAVEEDHRVFPNTGSPTESFVADDN</sequence>
<dbReference type="Proteomes" id="UP000015106">
    <property type="component" value="Chromosome 5"/>
</dbReference>
<evidence type="ECO:0000256" key="1">
    <source>
        <dbReference type="SAM" id="MobiDB-lite"/>
    </source>
</evidence>
<accession>A0A8R7UIT1</accession>
<reference evidence="2" key="3">
    <citation type="submission" date="2022-06" db="UniProtKB">
        <authorList>
            <consortium name="EnsemblPlants"/>
        </authorList>
    </citation>
    <scope>IDENTIFICATION</scope>
</reference>
<dbReference type="EnsemblPlants" id="TuG1812G0500003449.01.T01">
    <property type="protein sequence ID" value="TuG1812G0500003449.01.T01"/>
    <property type="gene ID" value="TuG1812G0500003449.01"/>
</dbReference>
<organism evidence="2 3">
    <name type="scientific">Triticum urartu</name>
    <name type="common">Red wild einkorn</name>
    <name type="synonym">Crithodium urartu</name>
    <dbReference type="NCBI Taxonomy" id="4572"/>
    <lineage>
        <taxon>Eukaryota</taxon>
        <taxon>Viridiplantae</taxon>
        <taxon>Streptophyta</taxon>
        <taxon>Embryophyta</taxon>
        <taxon>Tracheophyta</taxon>
        <taxon>Spermatophyta</taxon>
        <taxon>Magnoliopsida</taxon>
        <taxon>Liliopsida</taxon>
        <taxon>Poales</taxon>
        <taxon>Poaceae</taxon>
        <taxon>BOP clade</taxon>
        <taxon>Pooideae</taxon>
        <taxon>Triticodae</taxon>
        <taxon>Triticeae</taxon>
        <taxon>Triticinae</taxon>
        <taxon>Triticum</taxon>
    </lineage>
</organism>
<feature type="region of interest" description="Disordered" evidence="1">
    <location>
        <begin position="1"/>
        <end position="47"/>
    </location>
</feature>
<dbReference type="Gramene" id="TuG1812G0500003449.01.T01">
    <property type="protein sequence ID" value="TuG1812G0500003449.01.T01"/>
    <property type="gene ID" value="TuG1812G0500003449.01"/>
</dbReference>
<reference evidence="3" key="1">
    <citation type="journal article" date="2013" name="Nature">
        <title>Draft genome of the wheat A-genome progenitor Triticum urartu.</title>
        <authorList>
            <person name="Ling H.Q."/>
            <person name="Zhao S."/>
            <person name="Liu D."/>
            <person name="Wang J."/>
            <person name="Sun H."/>
            <person name="Zhang C."/>
            <person name="Fan H."/>
            <person name="Li D."/>
            <person name="Dong L."/>
            <person name="Tao Y."/>
            <person name="Gao C."/>
            <person name="Wu H."/>
            <person name="Li Y."/>
            <person name="Cui Y."/>
            <person name="Guo X."/>
            <person name="Zheng S."/>
            <person name="Wang B."/>
            <person name="Yu K."/>
            <person name="Liang Q."/>
            <person name="Yang W."/>
            <person name="Lou X."/>
            <person name="Chen J."/>
            <person name="Feng M."/>
            <person name="Jian J."/>
            <person name="Zhang X."/>
            <person name="Luo G."/>
            <person name="Jiang Y."/>
            <person name="Liu J."/>
            <person name="Wang Z."/>
            <person name="Sha Y."/>
            <person name="Zhang B."/>
            <person name="Wu H."/>
            <person name="Tang D."/>
            <person name="Shen Q."/>
            <person name="Xue P."/>
            <person name="Zou S."/>
            <person name="Wang X."/>
            <person name="Liu X."/>
            <person name="Wang F."/>
            <person name="Yang Y."/>
            <person name="An X."/>
            <person name="Dong Z."/>
            <person name="Zhang K."/>
            <person name="Zhang X."/>
            <person name="Luo M.C."/>
            <person name="Dvorak J."/>
            <person name="Tong Y."/>
            <person name="Wang J."/>
            <person name="Yang H."/>
            <person name="Li Z."/>
            <person name="Wang D."/>
            <person name="Zhang A."/>
            <person name="Wang J."/>
        </authorList>
    </citation>
    <scope>NUCLEOTIDE SEQUENCE</scope>
    <source>
        <strain evidence="3">cv. G1812</strain>
    </source>
</reference>
<protein>
    <submittedName>
        <fullName evidence="2">Uncharacterized protein</fullName>
    </submittedName>
</protein>
<name>A0A8R7UIT1_TRIUA</name>
<keyword evidence="3" id="KW-1185">Reference proteome</keyword>
<reference evidence="2" key="2">
    <citation type="submission" date="2018-03" db="EMBL/GenBank/DDBJ databases">
        <title>The Triticum urartu genome reveals the dynamic nature of wheat genome evolution.</title>
        <authorList>
            <person name="Ling H."/>
            <person name="Ma B."/>
            <person name="Shi X."/>
            <person name="Liu H."/>
            <person name="Dong L."/>
            <person name="Sun H."/>
            <person name="Cao Y."/>
            <person name="Gao Q."/>
            <person name="Zheng S."/>
            <person name="Li Y."/>
            <person name="Yu Y."/>
            <person name="Du H."/>
            <person name="Qi M."/>
            <person name="Li Y."/>
            <person name="Yu H."/>
            <person name="Cui Y."/>
            <person name="Wang N."/>
            <person name="Chen C."/>
            <person name="Wu H."/>
            <person name="Zhao Y."/>
            <person name="Zhang J."/>
            <person name="Li Y."/>
            <person name="Zhou W."/>
            <person name="Zhang B."/>
            <person name="Hu W."/>
            <person name="Eijk M."/>
            <person name="Tang J."/>
            <person name="Witsenboer H."/>
            <person name="Zhao S."/>
            <person name="Li Z."/>
            <person name="Zhang A."/>
            <person name="Wang D."/>
            <person name="Liang C."/>
        </authorList>
    </citation>
    <scope>NUCLEOTIDE SEQUENCE [LARGE SCALE GENOMIC DNA]</scope>
    <source>
        <strain evidence="2">cv. G1812</strain>
    </source>
</reference>
<proteinExistence type="predicted"/>
<evidence type="ECO:0000313" key="3">
    <source>
        <dbReference type="Proteomes" id="UP000015106"/>
    </source>
</evidence>
<evidence type="ECO:0000313" key="2">
    <source>
        <dbReference type="EnsemblPlants" id="TuG1812G0500003449.01.T01"/>
    </source>
</evidence>